<sequence length="150" mass="16812">MTRDSVFDHATPEGAISWTLEHSSICTVNLVIAAKVGINPNSRVFHLYIDTNTPPQAKTSLPSRIRNNKKLIGLINGVVLLYDEDFVTNLLQLVENMSAVQMKPMSLQGFEALTSNKLSLLNSEPTVRERATFYYVLVLNPEVQRYSLDC</sequence>
<dbReference type="EMBL" id="BAABUK010000017">
    <property type="protein sequence ID" value="GAA5813527.1"/>
    <property type="molecule type" value="Genomic_DNA"/>
</dbReference>
<evidence type="ECO:0000313" key="2">
    <source>
        <dbReference type="Proteomes" id="UP001473302"/>
    </source>
</evidence>
<comment type="caution">
    <text evidence="1">The sequence shown here is derived from an EMBL/GenBank/DDBJ whole genome shotgun (WGS) entry which is preliminary data.</text>
</comment>
<keyword evidence="2" id="KW-1185">Reference proteome</keyword>
<name>A0ABP9Z332_9FUNG</name>
<organism evidence="1 2">
    <name type="scientific">Mucor flavus</name>
    <dbReference type="NCBI Taxonomy" id="439312"/>
    <lineage>
        <taxon>Eukaryota</taxon>
        <taxon>Fungi</taxon>
        <taxon>Fungi incertae sedis</taxon>
        <taxon>Mucoromycota</taxon>
        <taxon>Mucoromycotina</taxon>
        <taxon>Mucoromycetes</taxon>
        <taxon>Mucorales</taxon>
        <taxon>Mucorineae</taxon>
        <taxon>Mucoraceae</taxon>
        <taxon>Mucor</taxon>
    </lineage>
</organism>
<evidence type="ECO:0000313" key="1">
    <source>
        <dbReference type="EMBL" id="GAA5813527.1"/>
    </source>
</evidence>
<accession>A0ABP9Z332</accession>
<gene>
    <name evidence="1" type="ORF">MFLAVUS_007005</name>
</gene>
<proteinExistence type="predicted"/>
<protein>
    <submittedName>
        <fullName evidence="1">Uncharacterized protein</fullName>
    </submittedName>
</protein>
<dbReference type="Proteomes" id="UP001473302">
    <property type="component" value="Unassembled WGS sequence"/>
</dbReference>
<reference evidence="1 2" key="1">
    <citation type="submission" date="2024-04" db="EMBL/GenBank/DDBJ databases">
        <title>genome sequences of Mucor flavus KT1a and Helicostylum pulchrum KT1b strains isolated from the surface of a dry-aged beef.</title>
        <authorList>
            <person name="Toyotome T."/>
            <person name="Hosono M."/>
            <person name="Torimaru M."/>
            <person name="Fukuda K."/>
            <person name="Mikami N."/>
        </authorList>
    </citation>
    <scope>NUCLEOTIDE SEQUENCE [LARGE SCALE GENOMIC DNA]</scope>
    <source>
        <strain evidence="1 2">KT1a</strain>
    </source>
</reference>